<reference evidence="1" key="1">
    <citation type="submission" date="2021-06" db="EMBL/GenBank/DDBJ databases">
        <authorList>
            <person name="Kallberg Y."/>
            <person name="Tangrot J."/>
            <person name="Rosling A."/>
        </authorList>
    </citation>
    <scope>NUCLEOTIDE SEQUENCE</scope>
    <source>
        <strain evidence="1">UK204</strain>
    </source>
</reference>
<dbReference type="Proteomes" id="UP000789570">
    <property type="component" value="Unassembled WGS sequence"/>
</dbReference>
<sequence>MEPLTMKRIVKTDWIMGNIDKSVITMYKYIERTHIQKFIQDKIETNLEAFENGSSRLNDY</sequence>
<organism evidence="1 2">
    <name type="scientific">Funneliformis caledonium</name>
    <dbReference type="NCBI Taxonomy" id="1117310"/>
    <lineage>
        <taxon>Eukaryota</taxon>
        <taxon>Fungi</taxon>
        <taxon>Fungi incertae sedis</taxon>
        <taxon>Mucoromycota</taxon>
        <taxon>Glomeromycotina</taxon>
        <taxon>Glomeromycetes</taxon>
        <taxon>Glomerales</taxon>
        <taxon>Glomeraceae</taxon>
        <taxon>Funneliformis</taxon>
    </lineage>
</organism>
<dbReference type="EMBL" id="CAJVPQ010002885">
    <property type="protein sequence ID" value="CAG8611549.1"/>
    <property type="molecule type" value="Genomic_DNA"/>
</dbReference>
<accession>A0A9N9CUH0</accession>
<keyword evidence="2" id="KW-1185">Reference proteome</keyword>
<proteinExistence type="predicted"/>
<gene>
    <name evidence="1" type="ORF">FCALED_LOCUS9098</name>
</gene>
<comment type="caution">
    <text evidence="1">The sequence shown here is derived from an EMBL/GenBank/DDBJ whole genome shotgun (WGS) entry which is preliminary data.</text>
</comment>
<protein>
    <submittedName>
        <fullName evidence="1">934_t:CDS:1</fullName>
    </submittedName>
</protein>
<evidence type="ECO:0000313" key="1">
    <source>
        <dbReference type="EMBL" id="CAG8611549.1"/>
    </source>
</evidence>
<dbReference type="AlphaFoldDB" id="A0A9N9CUH0"/>
<name>A0A9N9CUH0_9GLOM</name>
<evidence type="ECO:0000313" key="2">
    <source>
        <dbReference type="Proteomes" id="UP000789570"/>
    </source>
</evidence>